<dbReference type="CDD" id="cd17330">
    <property type="entry name" value="MFS_SLC46_TetA_like"/>
    <property type="match status" value="1"/>
</dbReference>
<evidence type="ECO:0000256" key="1">
    <source>
        <dbReference type="ARBA" id="ARBA00004141"/>
    </source>
</evidence>
<evidence type="ECO:0000313" key="9">
    <source>
        <dbReference type="EMBL" id="KAK0389063.1"/>
    </source>
</evidence>
<dbReference type="SUPFAM" id="SSF103473">
    <property type="entry name" value="MFS general substrate transporter"/>
    <property type="match status" value="1"/>
</dbReference>
<feature type="transmembrane region" description="Helical" evidence="7">
    <location>
        <begin position="168"/>
        <end position="188"/>
    </location>
</feature>
<dbReference type="PRINTS" id="PR01035">
    <property type="entry name" value="TCRTETA"/>
</dbReference>
<feature type="transmembrane region" description="Helical" evidence="7">
    <location>
        <begin position="378"/>
        <end position="396"/>
    </location>
</feature>
<dbReference type="AlphaFoldDB" id="A0AA39GKI6"/>
<keyword evidence="5 7" id="KW-0472">Membrane</keyword>
<feature type="region of interest" description="Disordered" evidence="6">
    <location>
        <begin position="1"/>
        <end position="65"/>
    </location>
</feature>
<feature type="transmembrane region" description="Helical" evidence="7">
    <location>
        <begin position="448"/>
        <end position="473"/>
    </location>
</feature>
<dbReference type="Pfam" id="PF07690">
    <property type="entry name" value="MFS_1"/>
    <property type="match status" value="1"/>
</dbReference>
<evidence type="ECO:0000256" key="4">
    <source>
        <dbReference type="ARBA" id="ARBA00022989"/>
    </source>
</evidence>
<proteinExistence type="predicted"/>
<sequence length="518" mass="55347">MGSSRRDEDGSHDGRSQLPERPPPYETTPLLKGVLNAGNLAPDGDTEASALLPQPVPHPPQDDASQPLPKFQLALICYARVAEPIAFFSIFPFIAQMVQRNGHLPSSDVGFYSGLIESLFSATQMCVLVAWGRLADRMGRKPILMISLVGMTIAPVLFGLSRSLGEMILFRCLAGVFSGSSLIIRTMIAEMSTKDNQATAYGWFAFASNVGIFIGPLIGGALADPAEQYPKFFKGIPFFENYPYALAGAVPGLIAASSAVLCSFFLIETLGKNDRKPTGNGAAASAESEEDAAKMSIWQLVRSPNVGTVLLAYGHVMLLAFAFTALVPVVLYTPVDLGGLGFSSREISLFMAVNGASQALWLILIYPRLHKRFGTKGVMWGCAVAYPWFFVSYIGLSSLLRDGSRPAITWFWILGSLVAVIGPGVSMAFTATQLALNDASPSTHVLGTLNAIAMTMSSGIRSFVPGIITVVYAVGVRGQILNGHLAWVILTPIAAALLFVVKALPRDIPPSQRQNGSA</sequence>
<dbReference type="PROSITE" id="PS50850">
    <property type="entry name" value="MFS"/>
    <property type="match status" value="1"/>
</dbReference>
<feature type="transmembrane region" description="Helical" evidence="7">
    <location>
        <begin position="408"/>
        <end position="436"/>
    </location>
</feature>
<feature type="transmembrane region" description="Helical" evidence="7">
    <location>
        <begin position="200"/>
        <end position="222"/>
    </location>
</feature>
<evidence type="ECO:0000256" key="3">
    <source>
        <dbReference type="ARBA" id="ARBA00022692"/>
    </source>
</evidence>
<feature type="domain" description="Major facilitator superfamily (MFS) profile" evidence="8">
    <location>
        <begin position="72"/>
        <end position="508"/>
    </location>
</feature>
<organism evidence="9 10">
    <name type="scientific">Sarocladium strictum</name>
    <name type="common">Black bundle disease fungus</name>
    <name type="synonym">Acremonium strictum</name>
    <dbReference type="NCBI Taxonomy" id="5046"/>
    <lineage>
        <taxon>Eukaryota</taxon>
        <taxon>Fungi</taxon>
        <taxon>Dikarya</taxon>
        <taxon>Ascomycota</taxon>
        <taxon>Pezizomycotina</taxon>
        <taxon>Sordariomycetes</taxon>
        <taxon>Hypocreomycetidae</taxon>
        <taxon>Hypocreales</taxon>
        <taxon>Sarocladiaceae</taxon>
        <taxon>Sarocladium</taxon>
    </lineage>
</organism>
<dbReference type="PANTHER" id="PTHR23504:SF3">
    <property type="entry name" value="MAJOR FACILITATOR SUPERFAMILY (MFS) PROFILE DOMAIN-CONTAINING PROTEIN"/>
    <property type="match status" value="1"/>
</dbReference>
<feature type="transmembrane region" description="Helical" evidence="7">
    <location>
        <begin position="143"/>
        <end position="162"/>
    </location>
</feature>
<feature type="compositionally biased region" description="Basic and acidic residues" evidence="6">
    <location>
        <begin position="1"/>
        <end position="15"/>
    </location>
</feature>
<protein>
    <recommendedName>
        <fullName evidence="8">Major facilitator superfamily (MFS) profile domain-containing protein</fullName>
    </recommendedName>
</protein>
<feature type="transmembrane region" description="Helical" evidence="7">
    <location>
        <begin position="347"/>
        <end position="366"/>
    </location>
</feature>
<feature type="transmembrane region" description="Helical" evidence="7">
    <location>
        <begin position="242"/>
        <end position="267"/>
    </location>
</feature>
<accession>A0AA39GKI6</accession>
<evidence type="ECO:0000256" key="2">
    <source>
        <dbReference type="ARBA" id="ARBA00022448"/>
    </source>
</evidence>
<dbReference type="EMBL" id="JAPDFR010000002">
    <property type="protein sequence ID" value="KAK0389063.1"/>
    <property type="molecule type" value="Genomic_DNA"/>
</dbReference>
<comment type="caution">
    <text evidence="9">The sequence shown here is derived from an EMBL/GenBank/DDBJ whole genome shotgun (WGS) entry which is preliminary data.</text>
</comment>
<dbReference type="GO" id="GO:0016020">
    <property type="term" value="C:membrane"/>
    <property type="evidence" value="ECO:0007669"/>
    <property type="project" value="UniProtKB-SubCell"/>
</dbReference>
<feature type="transmembrane region" description="Helical" evidence="7">
    <location>
        <begin position="75"/>
        <end position="98"/>
    </location>
</feature>
<comment type="subcellular location">
    <subcellularLocation>
        <location evidence="1">Membrane</location>
        <topology evidence="1">Multi-pass membrane protein</topology>
    </subcellularLocation>
</comment>
<reference evidence="9" key="1">
    <citation type="submission" date="2022-10" db="EMBL/GenBank/DDBJ databases">
        <title>Determination and structural analysis of whole genome sequence of Sarocladium strictum F4-1.</title>
        <authorList>
            <person name="Hu L."/>
            <person name="Jiang Y."/>
        </authorList>
    </citation>
    <scope>NUCLEOTIDE SEQUENCE</scope>
    <source>
        <strain evidence="9">F4-1</strain>
    </source>
</reference>
<dbReference type="Proteomes" id="UP001175261">
    <property type="component" value="Unassembled WGS sequence"/>
</dbReference>
<evidence type="ECO:0000313" key="10">
    <source>
        <dbReference type="Proteomes" id="UP001175261"/>
    </source>
</evidence>
<evidence type="ECO:0000256" key="6">
    <source>
        <dbReference type="SAM" id="MobiDB-lite"/>
    </source>
</evidence>
<evidence type="ECO:0000256" key="7">
    <source>
        <dbReference type="SAM" id="Phobius"/>
    </source>
</evidence>
<dbReference type="InterPro" id="IPR001958">
    <property type="entry name" value="Tet-R_TetA/multi-R_MdtG-like"/>
</dbReference>
<dbReference type="InterPro" id="IPR011701">
    <property type="entry name" value="MFS"/>
</dbReference>
<feature type="transmembrane region" description="Helical" evidence="7">
    <location>
        <begin position="110"/>
        <end position="131"/>
    </location>
</feature>
<keyword evidence="4 7" id="KW-1133">Transmembrane helix</keyword>
<gene>
    <name evidence="9" type="ORF">NLU13_2639</name>
</gene>
<dbReference type="Gene3D" id="1.20.1250.20">
    <property type="entry name" value="MFS general substrate transporter like domains"/>
    <property type="match status" value="1"/>
</dbReference>
<name>A0AA39GKI6_SARSR</name>
<evidence type="ECO:0000259" key="8">
    <source>
        <dbReference type="PROSITE" id="PS50850"/>
    </source>
</evidence>
<keyword evidence="3 7" id="KW-0812">Transmembrane</keyword>
<feature type="transmembrane region" description="Helical" evidence="7">
    <location>
        <begin position="310"/>
        <end position="335"/>
    </location>
</feature>
<keyword evidence="10" id="KW-1185">Reference proteome</keyword>
<dbReference type="InterPro" id="IPR036259">
    <property type="entry name" value="MFS_trans_sf"/>
</dbReference>
<dbReference type="PANTHER" id="PTHR23504">
    <property type="entry name" value="MAJOR FACILITATOR SUPERFAMILY DOMAIN-CONTAINING PROTEIN 10"/>
    <property type="match status" value="1"/>
</dbReference>
<dbReference type="GO" id="GO:0022857">
    <property type="term" value="F:transmembrane transporter activity"/>
    <property type="evidence" value="ECO:0007669"/>
    <property type="project" value="InterPro"/>
</dbReference>
<feature type="transmembrane region" description="Helical" evidence="7">
    <location>
        <begin position="485"/>
        <end position="504"/>
    </location>
</feature>
<evidence type="ECO:0000256" key="5">
    <source>
        <dbReference type="ARBA" id="ARBA00023136"/>
    </source>
</evidence>
<dbReference type="InterPro" id="IPR020846">
    <property type="entry name" value="MFS_dom"/>
</dbReference>
<keyword evidence="2" id="KW-0813">Transport</keyword>